<feature type="compositionally biased region" description="Basic and acidic residues" evidence="5">
    <location>
        <begin position="337"/>
        <end position="348"/>
    </location>
</feature>
<sequence length="368" mass="38763">MRDRLREDGWTILQLAAAALIAFLLARWLGGHSEPFFAPIAAVVSLNTDLGERGLNALKLLLGVVLGIVVGELTLLVVSDLALALGIAVLVALSVSTLAGGSRLLVAQSAASAVLTVSISDGSAGPERLIDALIGAGVALVFTQLLFTPDPLKMLRAAESEALTAVGSGLRRAAEALEHDDEDAAVDALAGLRETRDDLADVASARERSQRVARHSLTRRSGRRPLVAMTENAGHLDLLGDDAIMAVRLAIAADPSFRMAHGASLKRFAGLIERLAEDPASRSARQGVVDDFPAALSELGSARDCDPTVRMIRLLALDAMLYAGVESSAAQAVVEGASHEPSVERDQDPSTTLLRRVRRSMRRGKMGP</sequence>
<evidence type="ECO:0000313" key="9">
    <source>
        <dbReference type="Proteomes" id="UP000009877"/>
    </source>
</evidence>
<proteinExistence type="predicted"/>
<evidence type="ECO:0000256" key="6">
    <source>
        <dbReference type="SAM" id="Phobius"/>
    </source>
</evidence>
<comment type="subcellular location">
    <subcellularLocation>
        <location evidence="1">Membrane</location>
        <topology evidence="1">Multi-pass membrane protein</topology>
    </subcellularLocation>
</comment>
<reference evidence="8 9" key="1">
    <citation type="journal article" date="2014" name="Genome Announc.">
        <title>Draft Genome Sequence of Kocuria palustris PEL.</title>
        <authorList>
            <person name="Sharma G."/>
            <person name="Khatri I."/>
            <person name="Subramanian S."/>
        </authorList>
    </citation>
    <scope>NUCLEOTIDE SEQUENCE [LARGE SCALE GENOMIC DNA]</scope>
    <source>
        <strain evidence="8 9">PEL</strain>
    </source>
</reference>
<feature type="domain" description="Integral membrane bound transporter" evidence="7">
    <location>
        <begin position="21"/>
        <end position="142"/>
    </location>
</feature>
<dbReference type="GO" id="GO:0016020">
    <property type="term" value="C:membrane"/>
    <property type="evidence" value="ECO:0007669"/>
    <property type="project" value="UniProtKB-SubCell"/>
</dbReference>
<feature type="transmembrane region" description="Helical" evidence="6">
    <location>
        <begin position="12"/>
        <end position="30"/>
    </location>
</feature>
<dbReference type="Proteomes" id="UP000009877">
    <property type="component" value="Unassembled WGS sequence"/>
</dbReference>
<dbReference type="EMBL" id="ANHZ02000020">
    <property type="protein sequence ID" value="EME35788.1"/>
    <property type="molecule type" value="Genomic_DNA"/>
</dbReference>
<keyword evidence="4 6" id="KW-0472">Membrane</keyword>
<gene>
    <name evidence="8" type="ORF">C884_01188</name>
</gene>
<protein>
    <recommendedName>
        <fullName evidence="7">Integral membrane bound transporter domain-containing protein</fullName>
    </recommendedName>
</protein>
<accession>M2XSI6</accession>
<evidence type="ECO:0000256" key="1">
    <source>
        <dbReference type="ARBA" id="ARBA00004141"/>
    </source>
</evidence>
<evidence type="ECO:0000259" key="7">
    <source>
        <dbReference type="Pfam" id="PF13515"/>
    </source>
</evidence>
<evidence type="ECO:0000256" key="3">
    <source>
        <dbReference type="ARBA" id="ARBA00022989"/>
    </source>
</evidence>
<keyword evidence="2 6" id="KW-0812">Transmembrane</keyword>
<dbReference type="Pfam" id="PF13515">
    <property type="entry name" value="FUSC_2"/>
    <property type="match status" value="1"/>
</dbReference>
<evidence type="ECO:0000313" key="8">
    <source>
        <dbReference type="EMBL" id="EME35788.1"/>
    </source>
</evidence>
<dbReference type="InterPro" id="IPR049453">
    <property type="entry name" value="Memb_transporter_dom"/>
</dbReference>
<dbReference type="AlphaFoldDB" id="M2XSI6"/>
<evidence type="ECO:0000256" key="5">
    <source>
        <dbReference type="SAM" id="MobiDB-lite"/>
    </source>
</evidence>
<comment type="caution">
    <text evidence="8">The sequence shown here is derived from an EMBL/GenBank/DDBJ whole genome shotgun (WGS) entry which is preliminary data.</text>
</comment>
<keyword evidence="3 6" id="KW-1133">Transmembrane helix</keyword>
<evidence type="ECO:0000256" key="4">
    <source>
        <dbReference type="ARBA" id="ARBA00023136"/>
    </source>
</evidence>
<feature type="transmembrane region" description="Helical" evidence="6">
    <location>
        <begin position="60"/>
        <end position="93"/>
    </location>
</feature>
<dbReference type="RefSeq" id="WP_006215414.1">
    <property type="nucleotide sequence ID" value="NZ_ANHZ02000020.1"/>
</dbReference>
<organism evidence="8 9">
    <name type="scientific">Kocuria palustris PEL</name>
    <dbReference type="NCBI Taxonomy" id="1236550"/>
    <lineage>
        <taxon>Bacteria</taxon>
        <taxon>Bacillati</taxon>
        <taxon>Actinomycetota</taxon>
        <taxon>Actinomycetes</taxon>
        <taxon>Micrococcales</taxon>
        <taxon>Micrococcaceae</taxon>
        <taxon>Kocuria</taxon>
    </lineage>
</organism>
<evidence type="ECO:0000256" key="2">
    <source>
        <dbReference type="ARBA" id="ARBA00022692"/>
    </source>
</evidence>
<name>M2XSI6_9MICC</name>
<feature type="compositionally biased region" description="Basic residues" evidence="5">
    <location>
        <begin position="355"/>
        <end position="368"/>
    </location>
</feature>
<feature type="region of interest" description="Disordered" evidence="5">
    <location>
        <begin position="336"/>
        <end position="368"/>
    </location>
</feature>
<keyword evidence="9" id="KW-1185">Reference proteome</keyword>